<protein>
    <submittedName>
        <fullName evidence="7">Rod shape-determining protein RodA</fullName>
    </submittedName>
</protein>
<dbReference type="GO" id="GO:0005886">
    <property type="term" value="C:plasma membrane"/>
    <property type="evidence" value="ECO:0007669"/>
    <property type="project" value="TreeGrafter"/>
</dbReference>
<feature type="transmembrane region" description="Helical" evidence="6">
    <location>
        <begin position="307"/>
        <end position="334"/>
    </location>
</feature>
<evidence type="ECO:0000256" key="5">
    <source>
        <dbReference type="ARBA" id="ARBA00023136"/>
    </source>
</evidence>
<evidence type="ECO:0000256" key="1">
    <source>
        <dbReference type="ARBA" id="ARBA00004141"/>
    </source>
</evidence>
<dbReference type="GO" id="GO:0008360">
    <property type="term" value="P:regulation of cell shape"/>
    <property type="evidence" value="ECO:0007669"/>
    <property type="project" value="UniProtKB-KW"/>
</dbReference>
<dbReference type="InterPro" id="IPR011923">
    <property type="entry name" value="RodA/MrdB"/>
</dbReference>
<evidence type="ECO:0000256" key="4">
    <source>
        <dbReference type="ARBA" id="ARBA00022989"/>
    </source>
</evidence>
<dbReference type="PANTHER" id="PTHR30474">
    <property type="entry name" value="CELL CYCLE PROTEIN"/>
    <property type="match status" value="1"/>
</dbReference>
<feature type="transmembrane region" description="Helical" evidence="6">
    <location>
        <begin position="44"/>
        <end position="64"/>
    </location>
</feature>
<dbReference type="AlphaFoldDB" id="A0A2G9YYP6"/>
<accession>A0A2G9YYP6</accession>
<feature type="transmembrane region" description="Helical" evidence="6">
    <location>
        <begin position="274"/>
        <end position="295"/>
    </location>
</feature>
<dbReference type="Pfam" id="PF01098">
    <property type="entry name" value="FTSW_RODA_SPOVE"/>
    <property type="match status" value="1"/>
</dbReference>
<dbReference type="InterPro" id="IPR001182">
    <property type="entry name" value="FtsW/RodA"/>
</dbReference>
<feature type="transmembrane region" description="Helical" evidence="6">
    <location>
        <begin position="164"/>
        <end position="181"/>
    </location>
</feature>
<dbReference type="GO" id="GO:0051301">
    <property type="term" value="P:cell division"/>
    <property type="evidence" value="ECO:0007669"/>
    <property type="project" value="InterPro"/>
</dbReference>
<evidence type="ECO:0000256" key="3">
    <source>
        <dbReference type="ARBA" id="ARBA00022960"/>
    </source>
</evidence>
<dbReference type="EMBL" id="PCRP01000015">
    <property type="protein sequence ID" value="PIP23853.1"/>
    <property type="molecule type" value="Genomic_DNA"/>
</dbReference>
<evidence type="ECO:0000256" key="6">
    <source>
        <dbReference type="SAM" id="Phobius"/>
    </source>
</evidence>
<evidence type="ECO:0000313" key="7">
    <source>
        <dbReference type="EMBL" id="PIP23853.1"/>
    </source>
</evidence>
<keyword evidence="4 6" id="KW-1133">Transmembrane helix</keyword>
<feature type="transmembrane region" description="Helical" evidence="6">
    <location>
        <begin position="76"/>
        <end position="94"/>
    </location>
</feature>
<dbReference type="Proteomes" id="UP000230273">
    <property type="component" value="Unassembled WGS sequence"/>
</dbReference>
<keyword evidence="2 6" id="KW-0812">Transmembrane</keyword>
<comment type="subcellular location">
    <subcellularLocation>
        <location evidence="1">Membrane</location>
        <topology evidence="1">Multi-pass membrane protein</topology>
    </subcellularLocation>
</comment>
<proteinExistence type="predicted"/>
<dbReference type="GO" id="GO:0032153">
    <property type="term" value="C:cell division site"/>
    <property type="evidence" value="ECO:0007669"/>
    <property type="project" value="TreeGrafter"/>
</dbReference>
<reference evidence="7 8" key="1">
    <citation type="submission" date="2017-09" db="EMBL/GenBank/DDBJ databases">
        <title>Depth-based differentiation of microbial function through sediment-hosted aquifers and enrichment of novel symbionts in the deep terrestrial subsurface.</title>
        <authorList>
            <person name="Probst A.J."/>
            <person name="Ladd B."/>
            <person name="Jarett J.K."/>
            <person name="Geller-Mcgrath D.E."/>
            <person name="Sieber C.M."/>
            <person name="Emerson J.B."/>
            <person name="Anantharaman K."/>
            <person name="Thomas B.C."/>
            <person name="Malmstrom R."/>
            <person name="Stieglmeier M."/>
            <person name="Klingl A."/>
            <person name="Woyke T."/>
            <person name="Ryan C.M."/>
            <person name="Banfield J.F."/>
        </authorList>
    </citation>
    <scope>NUCLEOTIDE SEQUENCE [LARGE SCALE GENOMIC DNA]</scope>
    <source>
        <strain evidence="7">CG23_combo_of_CG06-09_8_20_14_all_38_19</strain>
    </source>
</reference>
<gene>
    <name evidence="7" type="ORF">COX36_00940</name>
</gene>
<feature type="transmembrane region" description="Helical" evidence="6">
    <location>
        <begin position="340"/>
        <end position="358"/>
    </location>
</feature>
<comment type="caution">
    <text evidence="7">The sequence shown here is derived from an EMBL/GenBank/DDBJ whole genome shotgun (WGS) entry which is preliminary data.</text>
</comment>
<evidence type="ECO:0000313" key="8">
    <source>
        <dbReference type="Proteomes" id="UP000230273"/>
    </source>
</evidence>
<feature type="transmembrane region" description="Helical" evidence="6">
    <location>
        <begin position="142"/>
        <end position="158"/>
    </location>
</feature>
<keyword evidence="5 6" id="KW-0472">Membrane</keyword>
<keyword evidence="3" id="KW-0133">Cell shape</keyword>
<dbReference type="GO" id="GO:0015648">
    <property type="term" value="F:lipid-linked peptidoglycan transporter activity"/>
    <property type="evidence" value="ECO:0007669"/>
    <property type="project" value="TreeGrafter"/>
</dbReference>
<evidence type="ECO:0000256" key="2">
    <source>
        <dbReference type="ARBA" id="ARBA00022692"/>
    </source>
</evidence>
<feature type="transmembrane region" description="Helical" evidence="6">
    <location>
        <begin position="114"/>
        <end position="130"/>
    </location>
</feature>
<dbReference type="NCBIfam" id="TIGR02210">
    <property type="entry name" value="rodA_shape"/>
    <property type="match status" value="1"/>
</dbReference>
<organism evidence="7 8">
    <name type="scientific">Candidatus Nealsonbacteria bacterium CG23_combo_of_CG06-09_8_20_14_all_38_19</name>
    <dbReference type="NCBI Taxonomy" id="1974721"/>
    <lineage>
        <taxon>Bacteria</taxon>
        <taxon>Candidatus Nealsoniibacteriota</taxon>
    </lineage>
</organism>
<feature type="transmembrane region" description="Helical" evidence="6">
    <location>
        <begin position="12"/>
        <end position="32"/>
    </location>
</feature>
<name>A0A2G9YYP6_9BACT</name>
<sequence>MSRNFISKIKRLDWLLTAFVFILIGIGLLSLYSTSIGLGDFLNFRKQIVFSIIGFVLLMIFSFFDWRVLREDPYLILALYFFCLLALLGLLLFVSPIRGIKSWYRIGPVSLDPIEFTKIILIIILAKYFSLRHIEMYHTKHIILSGLYVFLPAVLIFLQPNLGSSLTLVTVWIGILVISGIKLQHFLALCLCGILAMALGWSFLLKDYQKQRIVSFINPQVDPQGISWNINQAKIAIGSGGIFGQGIGKGLQTQYGFLPASQTDFIFAAIAEEMGFFGVMALLFLFGLVVLRIFQIAFKAETNFQRLFASGLAILLASQIFINIGMNLGLLPIIGIPLPFVSYGGSGLISLCIGLGILQSIRSSFSVA</sequence>
<feature type="transmembrane region" description="Helical" evidence="6">
    <location>
        <begin position="186"/>
        <end position="204"/>
    </location>
</feature>